<feature type="region of interest" description="Disordered" evidence="3">
    <location>
        <begin position="238"/>
        <end position="258"/>
    </location>
</feature>
<gene>
    <name evidence="5" type="primary">PUF3</name>
    <name evidence="5" type="ORF">CAAN4_F16644</name>
</gene>
<dbReference type="PANTHER" id="PTHR12537:SF12">
    <property type="entry name" value="MATERNAL PROTEIN PUMILIO"/>
    <property type="match status" value="1"/>
</dbReference>
<dbReference type="SUPFAM" id="SSF48371">
    <property type="entry name" value="ARM repeat"/>
    <property type="match status" value="1"/>
</dbReference>
<dbReference type="InterPro" id="IPR001313">
    <property type="entry name" value="Pumilio_RNA-bd_rpt"/>
</dbReference>
<feature type="compositionally biased region" description="Basic residues" evidence="3">
    <location>
        <begin position="117"/>
        <end position="129"/>
    </location>
</feature>
<feature type="region of interest" description="Disordered" evidence="3">
    <location>
        <begin position="350"/>
        <end position="444"/>
    </location>
</feature>
<dbReference type="Pfam" id="PF00806">
    <property type="entry name" value="PUF"/>
    <property type="match status" value="8"/>
</dbReference>
<feature type="repeat" description="Pumilio" evidence="2">
    <location>
        <begin position="790"/>
        <end position="825"/>
    </location>
</feature>
<dbReference type="PROSITE" id="PS50303">
    <property type="entry name" value="PUM_HD"/>
    <property type="match status" value="1"/>
</dbReference>
<reference evidence="5 6" key="1">
    <citation type="submission" date="2024-01" db="EMBL/GenBank/DDBJ databases">
        <authorList>
            <consortium name="Genoscope - CEA"/>
            <person name="William W."/>
        </authorList>
    </citation>
    <scope>NUCLEOTIDE SEQUENCE [LARGE SCALE GENOMIC DNA]</scope>
    <source>
        <strain evidence="5 6">29B2s-10</strain>
    </source>
</reference>
<dbReference type="SMART" id="SM00025">
    <property type="entry name" value="Pumilio"/>
    <property type="match status" value="8"/>
</dbReference>
<evidence type="ECO:0000313" key="5">
    <source>
        <dbReference type="EMBL" id="CAK7914485.1"/>
    </source>
</evidence>
<name>A0ABP0EKI6_9ASCO</name>
<evidence type="ECO:0000256" key="1">
    <source>
        <dbReference type="ARBA" id="ARBA00022737"/>
    </source>
</evidence>
<dbReference type="InterPro" id="IPR011989">
    <property type="entry name" value="ARM-like"/>
</dbReference>
<feature type="compositionally biased region" description="Low complexity" evidence="3">
    <location>
        <begin position="366"/>
        <end position="382"/>
    </location>
</feature>
<evidence type="ECO:0000256" key="2">
    <source>
        <dbReference type="PROSITE-ProRule" id="PRU00317"/>
    </source>
</evidence>
<feature type="compositionally biased region" description="Low complexity" evidence="3">
    <location>
        <begin position="59"/>
        <end position="77"/>
    </location>
</feature>
<sequence length="917" mass="96432">MPSETIWSSTASGGSPVQGASGSNPGTSGSSVGSVQYRTVLDQVDPSVAKYFAESVTSGSHGALSGAPSSSSSSVAGVPMHAPGAVGRRFSFNDGGDIDAPFFLPRGSLSANLNGHSHAHAHGHSHSHNPHAAGGSQNGQPAQSRIFGAASISGGIASRHPPPSDSFLRKFASVADATRESTTTVGGAGGQSVSSVATSGVNVAPGAVSATGSVSATATANAAAAAVGGDYPPVFSSPNGSLNENLNIPPSRTSRHQSISEKIDNYNNTSPIQAHAVLSPTSHSGHSSSAQTSDSGTGPHGAGTFWNPATATSFIPGGGAPGAAIPTHYGYFMDPSAVFPAFQMYGRPGAPPPATTAGGAGPGMPHPHGLPGVPGSPNGVPSTFMIPSPPPFMDPGFYQRSEKESAETEDSEGSDENKKSPTNAQQQSKSKGYPYAPHQPGIGYARGFPSPGFMFPFYEAGTPPTQTAQLATAAPGPAAAASASAGASAGAGRANGGSGSNSGSASASPSVGESTGLGGSGPGATSAAAAASAASAASAAAKRKSKPKPSHIYRSPLLEEVRSNFKGKEYFLKDIYGHAIEFTKDQHGSRFIQQQLPTASAEEKEVIFNEIRDISYDLMTDVFGNYVIQKYFEFGSTTQKKILLEYMIGHIYELSLQMYGCRVVQRALEAIELKDQVRVITELQDYVLICAKDQNGNHVIQKSIERIPFSHITFILEALDNQIYHLSTHPYGCRVIQRLLEHSDEQDQTKILNELNRFIFYLIQDQYGNYVMQHILERGNPRDREEILKVVLGSVVNFSKHKFASNVIEKCIKFGTLSQRKRILHEVMLGNEDTSVDVVGDSSPLALMMKDQYANYVIQKLVEGFDARSDEKKLLVAKLRQYLKQISSKNNYGKHLASVEKMIIVAETALGEAEKSS</sequence>
<dbReference type="CDD" id="cd07920">
    <property type="entry name" value="Pumilio"/>
    <property type="match status" value="1"/>
</dbReference>
<feature type="region of interest" description="Disordered" evidence="3">
    <location>
        <begin position="278"/>
        <end position="305"/>
    </location>
</feature>
<dbReference type="InterPro" id="IPR033133">
    <property type="entry name" value="PUM-HD"/>
</dbReference>
<keyword evidence="6" id="KW-1185">Reference proteome</keyword>
<dbReference type="InterPro" id="IPR033712">
    <property type="entry name" value="Pumilio_RNA-bd"/>
</dbReference>
<organism evidence="5 6">
    <name type="scientific">[Candida] anglica</name>
    <dbReference type="NCBI Taxonomy" id="148631"/>
    <lineage>
        <taxon>Eukaryota</taxon>
        <taxon>Fungi</taxon>
        <taxon>Dikarya</taxon>
        <taxon>Ascomycota</taxon>
        <taxon>Saccharomycotina</taxon>
        <taxon>Pichiomycetes</taxon>
        <taxon>Debaryomycetaceae</taxon>
        <taxon>Kurtzmaniella</taxon>
    </lineage>
</organism>
<protein>
    <submittedName>
        <fullName evidence="5">mRNA-binding protein Puf3p</fullName>
    </submittedName>
</protein>
<feature type="region of interest" description="Disordered" evidence="3">
    <location>
        <begin position="59"/>
        <end position="78"/>
    </location>
</feature>
<feature type="compositionally biased region" description="Low complexity" evidence="3">
    <location>
        <begin position="501"/>
        <end position="510"/>
    </location>
</feature>
<feature type="compositionally biased region" description="Polar residues" evidence="3">
    <location>
        <begin position="238"/>
        <end position="252"/>
    </location>
</feature>
<feature type="repeat" description="Pumilio" evidence="2">
    <location>
        <begin position="646"/>
        <end position="681"/>
    </location>
</feature>
<feature type="repeat" description="Pumilio" evidence="2">
    <location>
        <begin position="610"/>
        <end position="645"/>
    </location>
</feature>
<feature type="repeat" description="Pumilio" evidence="2">
    <location>
        <begin position="837"/>
        <end position="877"/>
    </location>
</feature>
<dbReference type="Gene3D" id="1.25.10.10">
    <property type="entry name" value="Leucine-rich Repeat Variant"/>
    <property type="match status" value="1"/>
</dbReference>
<feature type="repeat" description="Pumilio" evidence="2">
    <location>
        <begin position="574"/>
        <end position="609"/>
    </location>
</feature>
<feature type="repeat" description="Pumilio" evidence="2">
    <location>
        <begin position="682"/>
        <end position="717"/>
    </location>
</feature>
<evidence type="ECO:0000313" key="6">
    <source>
        <dbReference type="Proteomes" id="UP001497600"/>
    </source>
</evidence>
<dbReference type="EMBL" id="OZ004258">
    <property type="protein sequence ID" value="CAK7914485.1"/>
    <property type="molecule type" value="Genomic_DNA"/>
</dbReference>
<feature type="region of interest" description="Disordered" evidence="3">
    <location>
        <begin position="1"/>
        <end position="34"/>
    </location>
</feature>
<feature type="repeat" description="Pumilio" evidence="2">
    <location>
        <begin position="754"/>
        <end position="789"/>
    </location>
</feature>
<feature type="region of interest" description="Disordered" evidence="3">
    <location>
        <begin position="488"/>
        <end position="525"/>
    </location>
</feature>
<dbReference type="PANTHER" id="PTHR12537">
    <property type="entry name" value="RNA BINDING PROTEIN PUMILIO-RELATED"/>
    <property type="match status" value="1"/>
</dbReference>
<dbReference type="InterPro" id="IPR016024">
    <property type="entry name" value="ARM-type_fold"/>
</dbReference>
<proteinExistence type="predicted"/>
<feature type="repeat" description="Pumilio" evidence="2">
    <location>
        <begin position="718"/>
        <end position="753"/>
    </location>
</feature>
<evidence type="ECO:0000259" key="4">
    <source>
        <dbReference type="PROSITE" id="PS50303"/>
    </source>
</evidence>
<feature type="region of interest" description="Disordered" evidence="3">
    <location>
        <begin position="113"/>
        <end position="142"/>
    </location>
</feature>
<feature type="compositionally biased region" description="Low complexity" evidence="3">
    <location>
        <begin position="279"/>
        <end position="297"/>
    </location>
</feature>
<feature type="domain" description="PUM-HD" evidence="4">
    <location>
        <begin position="553"/>
        <end position="904"/>
    </location>
</feature>
<keyword evidence="1" id="KW-0677">Repeat</keyword>
<evidence type="ECO:0000256" key="3">
    <source>
        <dbReference type="SAM" id="MobiDB-lite"/>
    </source>
</evidence>
<feature type="compositionally biased region" description="Polar residues" evidence="3">
    <location>
        <begin position="420"/>
        <end position="430"/>
    </location>
</feature>
<accession>A0ABP0EKI6</accession>
<dbReference type="PROSITE" id="PS50302">
    <property type="entry name" value="PUM"/>
    <property type="match status" value="8"/>
</dbReference>
<dbReference type="Proteomes" id="UP001497600">
    <property type="component" value="Chromosome F"/>
</dbReference>